<dbReference type="STRING" id="37625.SAMN05660420_00640"/>
<dbReference type="SMART" id="SM00388">
    <property type="entry name" value="HisKA"/>
    <property type="match status" value="1"/>
</dbReference>
<name>A0A1H3WRE7_9BACT</name>
<keyword evidence="3" id="KW-0597">Phosphoprotein</keyword>
<reference evidence="12 13" key="1">
    <citation type="submission" date="2016-10" db="EMBL/GenBank/DDBJ databases">
        <authorList>
            <person name="de Groot N.N."/>
        </authorList>
    </citation>
    <scope>NUCLEOTIDE SEQUENCE [LARGE SCALE GENOMIC DNA]</scope>
    <source>
        <strain evidence="12 13">DSM 7343</strain>
    </source>
</reference>
<evidence type="ECO:0000313" key="13">
    <source>
        <dbReference type="Proteomes" id="UP000199409"/>
    </source>
</evidence>
<dbReference type="EC" id="2.7.13.3" evidence="2"/>
<gene>
    <name evidence="12" type="ORF">SAMN05660420_00640</name>
</gene>
<protein>
    <recommendedName>
        <fullName evidence="2">histidine kinase</fullName>
        <ecNumber evidence="2">2.7.13.3</ecNumber>
    </recommendedName>
</protein>
<dbReference type="InterPro" id="IPR036890">
    <property type="entry name" value="HATPase_C_sf"/>
</dbReference>
<keyword evidence="8" id="KW-0902">Two-component regulatory system</keyword>
<dbReference type="PANTHER" id="PTHR43065:SF10">
    <property type="entry name" value="PEROXIDE STRESS-ACTIVATED HISTIDINE KINASE MAK3"/>
    <property type="match status" value="1"/>
</dbReference>
<keyword evidence="5" id="KW-0547">Nucleotide-binding</keyword>
<dbReference type="InterPro" id="IPR036097">
    <property type="entry name" value="HisK_dim/P_sf"/>
</dbReference>
<dbReference type="InterPro" id="IPR003594">
    <property type="entry name" value="HATPase_dom"/>
</dbReference>
<dbReference type="PROSITE" id="PS50109">
    <property type="entry name" value="HIS_KIN"/>
    <property type="match status" value="1"/>
</dbReference>
<feature type="coiled-coil region" evidence="9">
    <location>
        <begin position="109"/>
        <end position="146"/>
    </location>
</feature>
<keyword evidence="10" id="KW-1133">Transmembrane helix</keyword>
<dbReference type="EMBL" id="FNQN01000002">
    <property type="protein sequence ID" value="SDZ89715.1"/>
    <property type="molecule type" value="Genomic_DNA"/>
</dbReference>
<dbReference type="SUPFAM" id="SSF55874">
    <property type="entry name" value="ATPase domain of HSP90 chaperone/DNA topoisomerase II/histidine kinase"/>
    <property type="match status" value="1"/>
</dbReference>
<evidence type="ECO:0000256" key="6">
    <source>
        <dbReference type="ARBA" id="ARBA00022777"/>
    </source>
</evidence>
<evidence type="ECO:0000256" key="1">
    <source>
        <dbReference type="ARBA" id="ARBA00000085"/>
    </source>
</evidence>
<evidence type="ECO:0000256" key="3">
    <source>
        <dbReference type="ARBA" id="ARBA00022553"/>
    </source>
</evidence>
<evidence type="ECO:0000259" key="11">
    <source>
        <dbReference type="PROSITE" id="PS50109"/>
    </source>
</evidence>
<evidence type="ECO:0000256" key="10">
    <source>
        <dbReference type="SAM" id="Phobius"/>
    </source>
</evidence>
<dbReference type="InterPro" id="IPR003661">
    <property type="entry name" value="HisK_dim/P_dom"/>
</dbReference>
<evidence type="ECO:0000256" key="2">
    <source>
        <dbReference type="ARBA" id="ARBA00012438"/>
    </source>
</evidence>
<keyword evidence="9" id="KW-0175">Coiled coil</keyword>
<accession>A0A1H3WRE7</accession>
<dbReference type="Gene3D" id="3.30.565.10">
    <property type="entry name" value="Histidine kinase-like ATPase, C-terminal domain"/>
    <property type="match status" value="1"/>
</dbReference>
<evidence type="ECO:0000256" key="7">
    <source>
        <dbReference type="ARBA" id="ARBA00022840"/>
    </source>
</evidence>
<dbReference type="Proteomes" id="UP000199409">
    <property type="component" value="Unassembled WGS sequence"/>
</dbReference>
<evidence type="ECO:0000256" key="4">
    <source>
        <dbReference type="ARBA" id="ARBA00022679"/>
    </source>
</evidence>
<keyword evidence="6" id="KW-0418">Kinase</keyword>
<sequence>MKPHYRIFTIALFIAVISWLHYSTTIHADHYHDIYRRLYYIPIVLAGLWFRLRGGIGVALVVSLIYMPHILLQWGQQRNLPLEQYLELLLYNVIGALTGYLAQKEWLQKTRYQETARNLEESYGQLREQTDMLIRSEQQLEKATRLSALGELSASLAHEIRNPLASIRLSSDNLRDSAANHPDKIEYLDILSTEVQRLNQVVEQYLSLARNGKAQQQQVDLNQTLEEVLQLVRQQATGQNVELIFEETEQPPLNGEQVQLKQAFLNLALNALQAMPDGGTLRISNRFDKDLLTIIFADTGHGVAPDKLEEIFAPFYSTYNSGTGLGLAITRRIIESHGGKINAKNNGTGMLFCINLPAAGSEHD</sequence>
<dbReference type="AlphaFoldDB" id="A0A1H3WRE7"/>
<evidence type="ECO:0000256" key="5">
    <source>
        <dbReference type="ARBA" id="ARBA00022741"/>
    </source>
</evidence>
<dbReference type="CDD" id="cd00082">
    <property type="entry name" value="HisKA"/>
    <property type="match status" value="1"/>
</dbReference>
<dbReference type="Gene3D" id="1.10.287.130">
    <property type="match status" value="1"/>
</dbReference>
<dbReference type="Pfam" id="PF00512">
    <property type="entry name" value="HisKA"/>
    <property type="match status" value="1"/>
</dbReference>
<dbReference type="Pfam" id="PF02518">
    <property type="entry name" value="HATPase_c"/>
    <property type="match status" value="1"/>
</dbReference>
<keyword evidence="4" id="KW-0808">Transferase</keyword>
<dbReference type="OrthoDB" id="9808844at2"/>
<proteinExistence type="predicted"/>
<dbReference type="SMART" id="SM00387">
    <property type="entry name" value="HATPase_c"/>
    <property type="match status" value="1"/>
</dbReference>
<keyword evidence="7" id="KW-0067">ATP-binding</keyword>
<keyword evidence="10" id="KW-0472">Membrane</keyword>
<evidence type="ECO:0000313" key="12">
    <source>
        <dbReference type="EMBL" id="SDZ89715.1"/>
    </source>
</evidence>
<dbReference type="GO" id="GO:0000155">
    <property type="term" value="F:phosphorelay sensor kinase activity"/>
    <property type="evidence" value="ECO:0007669"/>
    <property type="project" value="InterPro"/>
</dbReference>
<dbReference type="InterPro" id="IPR004358">
    <property type="entry name" value="Sig_transdc_His_kin-like_C"/>
</dbReference>
<dbReference type="GO" id="GO:0005524">
    <property type="term" value="F:ATP binding"/>
    <property type="evidence" value="ECO:0007669"/>
    <property type="project" value="UniProtKB-KW"/>
</dbReference>
<keyword evidence="13" id="KW-1185">Reference proteome</keyword>
<comment type="catalytic activity">
    <reaction evidence="1">
        <text>ATP + protein L-histidine = ADP + protein N-phospho-L-histidine.</text>
        <dbReference type="EC" id="2.7.13.3"/>
    </reaction>
</comment>
<evidence type="ECO:0000256" key="8">
    <source>
        <dbReference type="ARBA" id="ARBA00023012"/>
    </source>
</evidence>
<dbReference type="RefSeq" id="WP_092344676.1">
    <property type="nucleotide sequence ID" value="NZ_FNQN01000002.1"/>
</dbReference>
<organism evidence="12 13">
    <name type="scientific">Desulfuromusa kysingii</name>
    <dbReference type="NCBI Taxonomy" id="37625"/>
    <lineage>
        <taxon>Bacteria</taxon>
        <taxon>Pseudomonadati</taxon>
        <taxon>Thermodesulfobacteriota</taxon>
        <taxon>Desulfuromonadia</taxon>
        <taxon>Desulfuromonadales</taxon>
        <taxon>Geopsychrobacteraceae</taxon>
        <taxon>Desulfuromusa</taxon>
    </lineage>
</organism>
<feature type="transmembrane region" description="Helical" evidence="10">
    <location>
        <begin position="85"/>
        <end position="102"/>
    </location>
</feature>
<dbReference type="SUPFAM" id="SSF47384">
    <property type="entry name" value="Homodimeric domain of signal transducing histidine kinase"/>
    <property type="match status" value="1"/>
</dbReference>
<keyword evidence="10" id="KW-0812">Transmembrane</keyword>
<feature type="transmembrane region" description="Helical" evidence="10">
    <location>
        <begin position="38"/>
        <end position="65"/>
    </location>
</feature>
<evidence type="ECO:0000256" key="9">
    <source>
        <dbReference type="SAM" id="Coils"/>
    </source>
</evidence>
<dbReference type="PANTHER" id="PTHR43065">
    <property type="entry name" value="SENSOR HISTIDINE KINASE"/>
    <property type="match status" value="1"/>
</dbReference>
<feature type="domain" description="Histidine kinase" evidence="11">
    <location>
        <begin position="155"/>
        <end position="360"/>
    </location>
</feature>
<dbReference type="PRINTS" id="PR00344">
    <property type="entry name" value="BCTRLSENSOR"/>
</dbReference>
<dbReference type="InterPro" id="IPR005467">
    <property type="entry name" value="His_kinase_dom"/>
</dbReference>